<keyword evidence="1" id="KW-0175">Coiled coil</keyword>
<dbReference type="RefSeq" id="WP_189135077.1">
    <property type="nucleotide sequence ID" value="NZ_BMMS01000036.1"/>
</dbReference>
<reference evidence="2" key="1">
    <citation type="journal article" date="2014" name="Int. J. Syst. Evol. Microbiol.">
        <title>Complete genome sequence of Corynebacterium casei LMG S-19264T (=DSM 44701T), isolated from a smear-ripened cheese.</title>
        <authorList>
            <consortium name="US DOE Joint Genome Institute (JGI-PGF)"/>
            <person name="Walter F."/>
            <person name="Albersmeier A."/>
            <person name="Kalinowski J."/>
            <person name="Ruckert C."/>
        </authorList>
    </citation>
    <scope>NUCLEOTIDE SEQUENCE</scope>
    <source>
        <strain evidence="2">CGMCC 4.7201</strain>
    </source>
</reference>
<proteinExistence type="predicted"/>
<dbReference type="EMBL" id="BMMS01000036">
    <property type="protein sequence ID" value="GGO98009.1"/>
    <property type="molecule type" value="Genomic_DNA"/>
</dbReference>
<organism evidence="2 3">
    <name type="scientific">Wenjunlia tyrosinilytica</name>
    <dbReference type="NCBI Taxonomy" id="1544741"/>
    <lineage>
        <taxon>Bacteria</taxon>
        <taxon>Bacillati</taxon>
        <taxon>Actinomycetota</taxon>
        <taxon>Actinomycetes</taxon>
        <taxon>Kitasatosporales</taxon>
        <taxon>Streptomycetaceae</taxon>
        <taxon>Wenjunlia</taxon>
    </lineage>
</organism>
<sequence>MTEPSIEEIRRLHQEEGLSVNIVARRLGVSKATVRRALHDELPRTLPQEISRESLLAMDDKDFSQLVRDNLLPREEEGPQRRAWDVLWHTLNVHNDLSERTFDLLEEHLEEVEDALEQESLEERELKRLKKLKLNLDMAWDRLERTERERREVYQGHDREAVRERMREFNAPARRVVAALVRAIGDHERATAEQAAAVRPQDSNLWDVVDELNLGMLLPGRPRD</sequence>
<evidence type="ECO:0000256" key="1">
    <source>
        <dbReference type="SAM" id="Coils"/>
    </source>
</evidence>
<dbReference type="Proteomes" id="UP000641932">
    <property type="component" value="Unassembled WGS sequence"/>
</dbReference>
<gene>
    <name evidence="2" type="ORF">GCM10012280_61140</name>
</gene>
<dbReference type="AlphaFoldDB" id="A0A917ZWJ3"/>
<evidence type="ECO:0000313" key="3">
    <source>
        <dbReference type="Proteomes" id="UP000641932"/>
    </source>
</evidence>
<accession>A0A917ZWJ3</accession>
<protein>
    <submittedName>
        <fullName evidence="2">Uncharacterized protein</fullName>
    </submittedName>
</protein>
<reference evidence="2" key="2">
    <citation type="submission" date="2020-09" db="EMBL/GenBank/DDBJ databases">
        <authorList>
            <person name="Sun Q."/>
            <person name="Zhou Y."/>
        </authorList>
    </citation>
    <scope>NUCLEOTIDE SEQUENCE</scope>
    <source>
        <strain evidence="2">CGMCC 4.7201</strain>
    </source>
</reference>
<name>A0A917ZWJ3_9ACTN</name>
<evidence type="ECO:0000313" key="2">
    <source>
        <dbReference type="EMBL" id="GGO98009.1"/>
    </source>
</evidence>
<keyword evidence="3" id="KW-1185">Reference proteome</keyword>
<dbReference type="Gene3D" id="1.10.10.60">
    <property type="entry name" value="Homeodomain-like"/>
    <property type="match status" value="1"/>
</dbReference>
<comment type="caution">
    <text evidence="2">The sequence shown here is derived from an EMBL/GenBank/DDBJ whole genome shotgun (WGS) entry which is preliminary data.</text>
</comment>
<feature type="coiled-coil region" evidence="1">
    <location>
        <begin position="95"/>
        <end position="149"/>
    </location>
</feature>